<reference evidence="2" key="1">
    <citation type="journal article" date="2014" name="Front. Microbiol.">
        <title>High frequency of phylogenetically diverse reductive dehalogenase-homologous genes in deep subseafloor sedimentary metagenomes.</title>
        <authorList>
            <person name="Kawai M."/>
            <person name="Futagami T."/>
            <person name="Toyoda A."/>
            <person name="Takaki Y."/>
            <person name="Nishi S."/>
            <person name="Hori S."/>
            <person name="Arai W."/>
            <person name="Tsubouchi T."/>
            <person name="Morono Y."/>
            <person name="Uchiyama I."/>
            <person name="Ito T."/>
            <person name="Fujiyama A."/>
            <person name="Inagaki F."/>
            <person name="Takami H."/>
        </authorList>
    </citation>
    <scope>NUCLEOTIDE SEQUENCE</scope>
    <source>
        <strain evidence="2">Expedition CK06-06</strain>
    </source>
</reference>
<protein>
    <submittedName>
        <fullName evidence="2">Uncharacterized protein</fullName>
    </submittedName>
</protein>
<dbReference type="EMBL" id="BARS01037206">
    <property type="protein sequence ID" value="GAG23694.1"/>
    <property type="molecule type" value="Genomic_DNA"/>
</dbReference>
<evidence type="ECO:0000313" key="2">
    <source>
        <dbReference type="EMBL" id="GAG23694.1"/>
    </source>
</evidence>
<keyword evidence="1" id="KW-1133">Transmembrane helix</keyword>
<gene>
    <name evidence="2" type="ORF">S01H1_57077</name>
</gene>
<feature type="transmembrane region" description="Helical" evidence="1">
    <location>
        <begin position="31"/>
        <end position="53"/>
    </location>
</feature>
<name>X0VYZ6_9ZZZZ</name>
<accession>X0VYZ6</accession>
<keyword evidence="1" id="KW-0812">Transmembrane</keyword>
<comment type="caution">
    <text evidence="2">The sequence shown here is derived from an EMBL/GenBank/DDBJ whole genome shotgun (WGS) entry which is preliminary data.</text>
</comment>
<keyword evidence="1" id="KW-0472">Membrane</keyword>
<sequence>NFKIEKAYYTFGPFGALAYEILFLAQTNVFVYLIILPFFFVFIYPFLLILMAMDKFTKYNMGNGLQIIAKKNSMKE</sequence>
<organism evidence="2">
    <name type="scientific">marine sediment metagenome</name>
    <dbReference type="NCBI Taxonomy" id="412755"/>
    <lineage>
        <taxon>unclassified sequences</taxon>
        <taxon>metagenomes</taxon>
        <taxon>ecological metagenomes</taxon>
    </lineage>
</organism>
<proteinExistence type="predicted"/>
<feature type="transmembrane region" description="Helical" evidence="1">
    <location>
        <begin position="7"/>
        <end position="25"/>
    </location>
</feature>
<evidence type="ECO:0000256" key="1">
    <source>
        <dbReference type="SAM" id="Phobius"/>
    </source>
</evidence>
<feature type="non-terminal residue" evidence="2">
    <location>
        <position position="1"/>
    </location>
</feature>
<dbReference type="AlphaFoldDB" id="X0VYZ6"/>